<dbReference type="SUPFAM" id="SSF56349">
    <property type="entry name" value="DNA breaking-rejoining enzymes"/>
    <property type="match status" value="1"/>
</dbReference>
<comment type="similarity">
    <text evidence="1">Belongs to the 'phage' integrase family.</text>
</comment>
<keyword evidence="3" id="KW-0233">DNA recombination</keyword>
<evidence type="ECO:0000259" key="4">
    <source>
        <dbReference type="PROSITE" id="PS51898"/>
    </source>
</evidence>
<gene>
    <name evidence="5" type="ORF">D9V42_01625</name>
</gene>
<dbReference type="EMBL" id="RCVN01000001">
    <property type="protein sequence ID" value="RMI86522.1"/>
    <property type="molecule type" value="Genomic_DNA"/>
</dbReference>
<accession>A0AAQ0MJP9</accession>
<name>A0AAQ0MJP9_9STAP</name>
<dbReference type="InterPro" id="IPR050090">
    <property type="entry name" value="Tyrosine_recombinase_XerCD"/>
</dbReference>
<dbReference type="Gene3D" id="1.10.150.130">
    <property type="match status" value="1"/>
</dbReference>
<evidence type="ECO:0000256" key="2">
    <source>
        <dbReference type="ARBA" id="ARBA00023125"/>
    </source>
</evidence>
<dbReference type="PROSITE" id="PS51898">
    <property type="entry name" value="TYR_RECOMBINASE"/>
    <property type="match status" value="1"/>
</dbReference>
<keyword evidence="6" id="KW-1185">Reference proteome</keyword>
<feature type="domain" description="Tyr recombinase" evidence="4">
    <location>
        <begin position="183"/>
        <end position="397"/>
    </location>
</feature>
<dbReference type="CDD" id="cd01189">
    <property type="entry name" value="INT_ICEBs1_C_like"/>
    <property type="match status" value="1"/>
</dbReference>
<dbReference type="Gene3D" id="1.10.443.10">
    <property type="entry name" value="Intergrase catalytic core"/>
    <property type="match status" value="1"/>
</dbReference>
<evidence type="ECO:0000313" key="5">
    <source>
        <dbReference type="EMBL" id="RMI86522.1"/>
    </source>
</evidence>
<dbReference type="AlphaFoldDB" id="A0AAQ0MJP9"/>
<evidence type="ECO:0000256" key="3">
    <source>
        <dbReference type="ARBA" id="ARBA00023172"/>
    </source>
</evidence>
<evidence type="ECO:0000313" key="6">
    <source>
        <dbReference type="Proteomes" id="UP000269505"/>
    </source>
</evidence>
<comment type="caution">
    <text evidence="5">The sequence shown here is derived from an EMBL/GenBank/DDBJ whole genome shotgun (WGS) entry which is preliminary data.</text>
</comment>
<dbReference type="InterPro" id="IPR002104">
    <property type="entry name" value="Integrase_catalytic"/>
</dbReference>
<dbReference type="Proteomes" id="UP000269505">
    <property type="component" value="Unassembled WGS sequence"/>
</dbReference>
<reference evidence="5 6" key="1">
    <citation type="submission" date="2018-10" db="EMBL/GenBank/DDBJ databases">
        <title>Staphylococcus pseudoxylosus sp. nov., isolated from bovine mastitis.</title>
        <authorList>
            <person name="Macfadyen A.C."/>
            <person name="Leroy S."/>
            <person name="Harrison E.M."/>
            <person name="Parkhill J."/>
            <person name="Holmes M.A."/>
            <person name="Paterson G.K."/>
        </authorList>
    </citation>
    <scope>NUCLEOTIDE SEQUENCE [LARGE SCALE GENOMIC DNA]</scope>
    <source>
        <strain evidence="5 6">S04009</strain>
    </source>
</reference>
<dbReference type="InterPro" id="IPR013762">
    <property type="entry name" value="Integrase-like_cat_sf"/>
</dbReference>
<dbReference type="InterPro" id="IPR011010">
    <property type="entry name" value="DNA_brk_join_enz"/>
</dbReference>
<dbReference type="PANTHER" id="PTHR30349">
    <property type="entry name" value="PHAGE INTEGRASE-RELATED"/>
    <property type="match status" value="1"/>
</dbReference>
<dbReference type="GO" id="GO:0015074">
    <property type="term" value="P:DNA integration"/>
    <property type="evidence" value="ECO:0007669"/>
    <property type="project" value="InterPro"/>
</dbReference>
<dbReference type="Pfam" id="PF00589">
    <property type="entry name" value="Phage_integrase"/>
    <property type="match status" value="1"/>
</dbReference>
<dbReference type="PANTHER" id="PTHR30349:SF64">
    <property type="entry name" value="PROPHAGE INTEGRASE INTD-RELATED"/>
    <property type="match status" value="1"/>
</dbReference>
<dbReference type="RefSeq" id="WP_122062709.1">
    <property type="nucleotide sequence ID" value="NZ_RCVN01000001.1"/>
</dbReference>
<proteinExistence type="inferred from homology"/>
<dbReference type="GO" id="GO:0006310">
    <property type="term" value="P:DNA recombination"/>
    <property type="evidence" value="ECO:0007669"/>
    <property type="project" value="UniProtKB-KW"/>
</dbReference>
<dbReference type="GO" id="GO:0003677">
    <property type="term" value="F:DNA binding"/>
    <property type="evidence" value="ECO:0007669"/>
    <property type="project" value="UniProtKB-KW"/>
</dbReference>
<organism evidence="5 6">
    <name type="scientific">Staphylococcus pseudoxylosus</name>
    <dbReference type="NCBI Taxonomy" id="2282419"/>
    <lineage>
        <taxon>Bacteria</taxon>
        <taxon>Bacillati</taxon>
        <taxon>Bacillota</taxon>
        <taxon>Bacilli</taxon>
        <taxon>Bacillales</taxon>
        <taxon>Staphylococcaceae</taxon>
        <taxon>Staphylococcus</taxon>
    </lineage>
</organism>
<protein>
    <submittedName>
        <fullName evidence="5">Site-specific integrase</fullName>
    </submittedName>
</protein>
<evidence type="ECO:0000256" key="1">
    <source>
        <dbReference type="ARBA" id="ARBA00008857"/>
    </source>
</evidence>
<keyword evidence="2" id="KW-0238">DNA-binding</keyword>
<sequence>MWTEQFKNKEGKTKYRFYEKYKDPYTDKWRRVSVVMNKDTKASQKEAMFQLDDKIQSKLKTVGLKSSNNITVEQAIDEWFEHYKIHSGVKKSSIKTKISSINLLKKVMPENTLLKNLSLPTVNKIFNDFFKEGFSRNVNKEVLGIFKHSLKHAHKSYSDINIEYLNELKAPKETKDYEQLMNEKNNYLEKAQLKQLINYFSEKAHQSKKAHHKRLNLFLSFIIEIQAMNGMRIGELLAIKEDDIDLVEKTLSINGTMLWEISEDGFGVKESTKTDTSFRTIGLTDRSCEIFKKAILENKVAARWNNSYTNRNFVFSNYKGNPFHPNIINKKLKEATKELEFNKNVTTHTLRHTHISFLAELGLELKSIMNRVGHNNPDTTIKIYTHVTKKMEKDVIDKLESFKIM</sequence>
<dbReference type="InterPro" id="IPR010998">
    <property type="entry name" value="Integrase_recombinase_N"/>
</dbReference>